<dbReference type="InterPro" id="IPR012837">
    <property type="entry name" value="NrdG"/>
</dbReference>
<dbReference type="InterPro" id="IPR001989">
    <property type="entry name" value="Radical_activat_CS"/>
</dbReference>
<dbReference type="InterPro" id="IPR034457">
    <property type="entry name" value="Organic_radical-activating"/>
</dbReference>
<evidence type="ECO:0000256" key="6">
    <source>
        <dbReference type="ARBA" id="ARBA00022691"/>
    </source>
</evidence>
<evidence type="ECO:0000256" key="12">
    <source>
        <dbReference type="PIRNR" id="PIRNR000368"/>
    </source>
</evidence>
<dbReference type="InterPro" id="IPR007197">
    <property type="entry name" value="rSAM"/>
</dbReference>
<dbReference type="CDD" id="cd01335">
    <property type="entry name" value="Radical_SAM"/>
    <property type="match status" value="1"/>
</dbReference>
<comment type="similarity">
    <text evidence="3 12">Belongs to the organic radical-activating enzymes family.</text>
</comment>
<dbReference type="PROSITE" id="PS01087">
    <property type="entry name" value="RADICAL_ACTIVATING"/>
    <property type="match status" value="1"/>
</dbReference>
<dbReference type="SUPFAM" id="SSF102114">
    <property type="entry name" value="Radical SAM enzymes"/>
    <property type="match status" value="1"/>
</dbReference>
<dbReference type="SFLD" id="SFLDF00299">
    <property type="entry name" value="anaerobic_ribonucleoside-triph"/>
    <property type="match status" value="1"/>
</dbReference>
<evidence type="ECO:0000256" key="11">
    <source>
        <dbReference type="ARBA" id="ARBA00047365"/>
    </source>
</evidence>
<dbReference type="GO" id="GO:0043365">
    <property type="term" value="F:[formate-C-acetyltransferase]-activating enzyme activity"/>
    <property type="evidence" value="ECO:0007669"/>
    <property type="project" value="InterPro"/>
</dbReference>
<dbReference type="GO" id="GO:0051539">
    <property type="term" value="F:4 iron, 4 sulfur cluster binding"/>
    <property type="evidence" value="ECO:0007669"/>
    <property type="project" value="UniProtKB-KW"/>
</dbReference>
<dbReference type="SFLD" id="SFLDG01063">
    <property type="entry name" value="activating_enzymes__group_1"/>
    <property type="match status" value="1"/>
</dbReference>
<accession>A0A948T3A1</accession>
<evidence type="ECO:0000313" key="13">
    <source>
        <dbReference type="EMBL" id="MBU3806585.1"/>
    </source>
</evidence>
<dbReference type="SFLD" id="SFLDG01066">
    <property type="entry name" value="organic_radical-activating_enz"/>
    <property type="match status" value="1"/>
</dbReference>
<evidence type="ECO:0000313" key="14">
    <source>
        <dbReference type="Proteomes" id="UP000713596"/>
    </source>
</evidence>
<keyword evidence="6" id="KW-0949">S-adenosyl-L-methionine</keyword>
<dbReference type="Proteomes" id="UP000713596">
    <property type="component" value="Unassembled WGS sequence"/>
</dbReference>
<keyword evidence="10" id="KW-0411">Iron-sulfur</keyword>
<evidence type="ECO:0000256" key="8">
    <source>
        <dbReference type="ARBA" id="ARBA00023002"/>
    </source>
</evidence>
<reference evidence="13" key="2">
    <citation type="submission" date="2021-04" db="EMBL/GenBank/DDBJ databases">
        <authorList>
            <person name="Gilroy R."/>
        </authorList>
    </citation>
    <scope>NUCLEOTIDE SEQUENCE</scope>
    <source>
        <strain evidence="13">B5_2728</strain>
    </source>
</reference>
<comment type="catalytic activity">
    <reaction evidence="11">
        <text>glycyl-[protein] + reduced [flavodoxin] + S-adenosyl-L-methionine = glycin-2-yl radical-[protein] + semiquinone [flavodoxin] + 5'-deoxyadenosine + L-methionine + H(+)</text>
        <dbReference type="Rhea" id="RHEA:61976"/>
        <dbReference type="Rhea" id="RHEA-COMP:10622"/>
        <dbReference type="Rhea" id="RHEA-COMP:14480"/>
        <dbReference type="Rhea" id="RHEA-COMP:15993"/>
        <dbReference type="Rhea" id="RHEA-COMP:15994"/>
        <dbReference type="ChEBI" id="CHEBI:15378"/>
        <dbReference type="ChEBI" id="CHEBI:17319"/>
        <dbReference type="ChEBI" id="CHEBI:29947"/>
        <dbReference type="ChEBI" id="CHEBI:32722"/>
        <dbReference type="ChEBI" id="CHEBI:57618"/>
        <dbReference type="ChEBI" id="CHEBI:57844"/>
        <dbReference type="ChEBI" id="CHEBI:59789"/>
        <dbReference type="ChEBI" id="CHEBI:140311"/>
    </reaction>
</comment>
<name>A0A948T3A1_9FIRM</name>
<evidence type="ECO:0000256" key="1">
    <source>
        <dbReference type="ARBA" id="ARBA00001966"/>
    </source>
</evidence>
<evidence type="ECO:0000256" key="3">
    <source>
        <dbReference type="ARBA" id="ARBA00009777"/>
    </source>
</evidence>
<keyword evidence="7" id="KW-0479">Metal-binding</keyword>
<dbReference type="InterPro" id="IPR013785">
    <property type="entry name" value="Aldolase_TIM"/>
</dbReference>
<sequence length="185" mass="20747">MSQTLHLAGWVQDSIVDGPGLRFTAFFQGCTHHCPGCHNPETWPLEGGTPLSPAMLMELAEKNPLCRGITLSGGEPFLQAGQAMEEFLTLAKSKGYEIACYTGYTWEELMTQGTPAQRRMLEFLDILIDGRFMQEQRTLELAFRGSRNQRILQVQESLAQGHPVEETATRWTGEPPAPNPFLHNW</sequence>
<dbReference type="Pfam" id="PF13353">
    <property type="entry name" value="Fer4_12"/>
    <property type="match status" value="1"/>
</dbReference>
<comment type="cofactor">
    <cofactor evidence="1">
        <name>[4Fe-4S] cluster</name>
        <dbReference type="ChEBI" id="CHEBI:49883"/>
    </cofactor>
</comment>
<dbReference type="EMBL" id="JAHLFP010000059">
    <property type="protein sequence ID" value="MBU3806585.1"/>
    <property type="molecule type" value="Genomic_DNA"/>
</dbReference>
<dbReference type="GO" id="GO:0046872">
    <property type="term" value="F:metal ion binding"/>
    <property type="evidence" value="ECO:0007669"/>
    <property type="project" value="UniProtKB-KW"/>
</dbReference>
<dbReference type="AlphaFoldDB" id="A0A948T3A1"/>
<keyword evidence="5" id="KW-0004">4Fe-4S</keyword>
<evidence type="ECO:0000256" key="4">
    <source>
        <dbReference type="ARBA" id="ARBA00014281"/>
    </source>
</evidence>
<keyword evidence="9" id="KW-0408">Iron</keyword>
<reference evidence="13" key="1">
    <citation type="journal article" date="2021" name="PeerJ">
        <title>Extensive microbial diversity within the chicken gut microbiome revealed by metagenomics and culture.</title>
        <authorList>
            <person name="Gilroy R."/>
            <person name="Ravi A."/>
            <person name="Getino M."/>
            <person name="Pursley I."/>
            <person name="Horton D.L."/>
            <person name="Alikhan N.F."/>
            <person name="Baker D."/>
            <person name="Gharbi K."/>
            <person name="Hall N."/>
            <person name="Watson M."/>
            <person name="Adriaenssens E.M."/>
            <person name="Foster-Nyarko E."/>
            <person name="Jarju S."/>
            <person name="Secka A."/>
            <person name="Antonio M."/>
            <person name="Oren A."/>
            <person name="Chaudhuri R.R."/>
            <person name="La Ragione R."/>
            <person name="Hildebrand F."/>
            <person name="Pallen M.J."/>
        </authorList>
    </citation>
    <scope>NUCLEOTIDE SEQUENCE</scope>
    <source>
        <strain evidence="13">B5_2728</strain>
    </source>
</reference>
<evidence type="ECO:0000256" key="10">
    <source>
        <dbReference type="ARBA" id="ARBA00023014"/>
    </source>
</evidence>
<dbReference type="Gene3D" id="3.20.20.70">
    <property type="entry name" value="Aldolase class I"/>
    <property type="match status" value="1"/>
</dbReference>
<dbReference type="PANTHER" id="PTHR30352">
    <property type="entry name" value="PYRUVATE FORMATE-LYASE-ACTIVATING ENZYME"/>
    <property type="match status" value="1"/>
</dbReference>
<comment type="function">
    <text evidence="2 12">Activation of anaerobic ribonucleoside-triphosphate reductase under anaerobic conditions by generation of an organic free radical, using S-adenosylmethionine and reduced flavodoxin as cosubstrates to produce 5'-deoxy-adenosine.</text>
</comment>
<gene>
    <name evidence="13" type="primary">nrdG</name>
    <name evidence="13" type="ORF">H9882_06820</name>
</gene>
<comment type="caution">
    <text evidence="13">The sequence shown here is derived from an EMBL/GenBank/DDBJ whole genome shotgun (WGS) entry which is preliminary data.</text>
</comment>
<evidence type="ECO:0000256" key="7">
    <source>
        <dbReference type="ARBA" id="ARBA00022723"/>
    </source>
</evidence>
<evidence type="ECO:0000256" key="5">
    <source>
        <dbReference type="ARBA" id="ARBA00022485"/>
    </source>
</evidence>
<keyword evidence="8 12" id="KW-0560">Oxidoreductase</keyword>
<dbReference type="GO" id="GO:0004748">
    <property type="term" value="F:ribonucleoside-diphosphate reductase activity, thioredoxin disulfide as acceptor"/>
    <property type="evidence" value="ECO:0007669"/>
    <property type="project" value="TreeGrafter"/>
</dbReference>
<dbReference type="InterPro" id="IPR058240">
    <property type="entry name" value="rSAM_sf"/>
</dbReference>
<dbReference type="PANTHER" id="PTHR30352:SF2">
    <property type="entry name" value="ANAEROBIC RIBONUCLEOSIDE-TRIPHOSPHATE REDUCTASE-ACTIVATING PROTEIN"/>
    <property type="match status" value="1"/>
</dbReference>
<protein>
    <recommendedName>
        <fullName evidence="4 12">Anaerobic ribonucleoside-triphosphate reductase-activating protein</fullName>
        <ecNumber evidence="12">1.97.1.-</ecNumber>
    </recommendedName>
</protein>
<dbReference type="PIRSF" id="PIRSF000368">
    <property type="entry name" value="NrdG"/>
    <property type="match status" value="1"/>
</dbReference>
<dbReference type="NCBIfam" id="TIGR02491">
    <property type="entry name" value="NrdG"/>
    <property type="match status" value="1"/>
</dbReference>
<proteinExistence type="inferred from homology"/>
<dbReference type="EC" id="1.97.1.-" evidence="12"/>
<organism evidence="13 14">
    <name type="scientific">Candidatus Allofournierella pullistercoris</name>
    <dbReference type="NCBI Taxonomy" id="2838597"/>
    <lineage>
        <taxon>Bacteria</taxon>
        <taxon>Bacillati</taxon>
        <taxon>Bacillota</taxon>
        <taxon>Clostridia</taxon>
        <taxon>Eubacteriales</taxon>
        <taxon>Oscillospiraceae</taxon>
        <taxon>Allofournierella</taxon>
    </lineage>
</organism>
<evidence type="ECO:0000256" key="2">
    <source>
        <dbReference type="ARBA" id="ARBA00003852"/>
    </source>
</evidence>
<dbReference type="SFLD" id="SFLDS00029">
    <property type="entry name" value="Radical_SAM"/>
    <property type="match status" value="1"/>
</dbReference>
<evidence type="ECO:0000256" key="9">
    <source>
        <dbReference type="ARBA" id="ARBA00023004"/>
    </source>
</evidence>